<sequence length="161" mass="17689">MGDSLYDRLAATAKAHIDGMRPKTPGTNQDNADALLANCAPTFRMSWGPAYYISTTPNLQGERTGEEFAAHLRLMAPAFQKWAIDITNMCVDVKTRTAVVRADFHMVPRGGEEVVQDLILWMVMDESGEKVVRCTEFVDAAATVELGVRLKAGTGRDLVNE</sequence>
<dbReference type="InterPro" id="IPR032710">
    <property type="entry name" value="NTF2-like_dom_sf"/>
</dbReference>
<evidence type="ECO:0000313" key="1">
    <source>
        <dbReference type="EMBL" id="KAF2480595.1"/>
    </source>
</evidence>
<dbReference type="EMBL" id="MU001639">
    <property type="protein sequence ID" value="KAF2480595.1"/>
    <property type="molecule type" value="Genomic_DNA"/>
</dbReference>
<dbReference type="Proteomes" id="UP000799767">
    <property type="component" value="Unassembled WGS sequence"/>
</dbReference>
<dbReference type="OrthoDB" id="414540at2759"/>
<protein>
    <recommendedName>
        <fullName evidence="3">SnoaL-like domain-containing protein</fullName>
    </recommendedName>
</protein>
<gene>
    <name evidence="1" type="ORF">BDY17DRAFT_195275</name>
</gene>
<dbReference type="RefSeq" id="XP_033587165.1">
    <property type="nucleotide sequence ID" value="XM_033730048.1"/>
</dbReference>
<proteinExistence type="predicted"/>
<organism evidence="1 2">
    <name type="scientific">Neohortaea acidophila</name>
    <dbReference type="NCBI Taxonomy" id="245834"/>
    <lineage>
        <taxon>Eukaryota</taxon>
        <taxon>Fungi</taxon>
        <taxon>Dikarya</taxon>
        <taxon>Ascomycota</taxon>
        <taxon>Pezizomycotina</taxon>
        <taxon>Dothideomycetes</taxon>
        <taxon>Dothideomycetidae</taxon>
        <taxon>Mycosphaerellales</taxon>
        <taxon>Teratosphaeriaceae</taxon>
        <taxon>Neohortaea</taxon>
    </lineage>
</organism>
<dbReference type="AlphaFoldDB" id="A0A6A6PKZ7"/>
<reference evidence="1" key="1">
    <citation type="journal article" date="2020" name="Stud. Mycol.">
        <title>101 Dothideomycetes genomes: a test case for predicting lifestyles and emergence of pathogens.</title>
        <authorList>
            <person name="Haridas S."/>
            <person name="Albert R."/>
            <person name="Binder M."/>
            <person name="Bloem J."/>
            <person name="Labutti K."/>
            <person name="Salamov A."/>
            <person name="Andreopoulos B."/>
            <person name="Baker S."/>
            <person name="Barry K."/>
            <person name="Bills G."/>
            <person name="Bluhm B."/>
            <person name="Cannon C."/>
            <person name="Castanera R."/>
            <person name="Culley D."/>
            <person name="Daum C."/>
            <person name="Ezra D."/>
            <person name="Gonzalez J."/>
            <person name="Henrissat B."/>
            <person name="Kuo A."/>
            <person name="Liang C."/>
            <person name="Lipzen A."/>
            <person name="Lutzoni F."/>
            <person name="Magnuson J."/>
            <person name="Mondo S."/>
            <person name="Nolan M."/>
            <person name="Ohm R."/>
            <person name="Pangilinan J."/>
            <person name="Park H.-J."/>
            <person name="Ramirez L."/>
            <person name="Alfaro M."/>
            <person name="Sun H."/>
            <person name="Tritt A."/>
            <person name="Yoshinaga Y."/>
            <person name="Zwiers L.-H."/>
            <person name="Turgeon B."/>
            <person name="Goodwin S."/>
            <person name="Spatafora J."/>
            <person name="Crous P."/>
            <person name="Grigoriev I."/>
        </authorList>
    </citation>
    <scope>NUCLEOTIDE SEQUENCE</scope>
    <source>
        <strain evidence="1">CBS 113389</strain>
    </source>
</reference>
<evidence type="ECO:0008006" key="3">
    <source>
        <dbReference type="Google" id="ProtNLM"/>
    </source>
</evidence>
<evidence type="ECO:0000313" key="2">
    <source>
        <dbReference type="Proteomes" id="UP000799767"/>
    </source>
</evidence>
<name>A0A6A6PKZ7_9PEZI</name>
<keyword evidence="2" id="KW-1185">Reference proteome</keyword>
<dbReference type="Gene3D" id="3.10.450.50">
    <property type="match status" value="1"/>
</dbReference>
<accession>A0A6A6PKZ7</accession>
<dbReference type="GeneID" id="54471050"/>
<dbReference type="SUPFAM" id="SSF54427">
    <property type="entry name" value="NTF2-like"/>
    <property type="match status" value="1"/>
</dbReference>